<organism evidence="1 2">
    <name type="scientific">Ameca splendens</name>
    <dbReference type="NCBI Taxonomy" id="208324"/>
    <lineage>
        <taxon>Eukaryota</taxon>
        <taxon>Metazoa</taxon>
        <taxon>Chordata</taxon>
        <taxon>Craniata</taxon>
        <taxon>Vertebrata</taxon>
        <taxon>Euteleostomi</taxon>
        <taxon>Actinopterygii</taxon>
        <taxon>Neopterygii</taxon>
        <taxon>Teleostei</taxon>
        <taxon>Neoteleostei</taxon>
        <taxon>Acanthomorphata</taxon>
        <taxon>Ovalentaria</taxon>
        <taxon>Atherinomorphae</taxon>
        <taxon>Cyprinodontiformes</taxon>
        <taxon>Goodeidae</taxon>
        <taxon>Ameca</taxon>
    </lineage>
</organism>
<name>A0ABV0Y2C4_9TELE</name>
<proteinExistence type="predicted"/>
<comment type="caution">
    <text evidence="1">The sequence shown here is derived from an EMBL/GenBank/DDBJ whole genome shotgun (WGS) entry which is preliminary data.</text>
</comment>
<reference evidence="1 2" key="1">
    <citation type="submission" date="2021-06" db="EMBL/GenBank/DDBJ databases">
        <authorList>
            <person name="Palmer J.M."/>
        </authorList>
    </citation>
    <scope>NUCLEOTIDE SEQUENCE [LARGE SCALE GENOMIC DNA]</scope>
    <source>
        <strain evidence="1 2">AS_MEX2019</strain>
        <tissue evidence="1">Muscle</tissue>
    </source>
</reference>
<sequence length="130" mass="14331">MNAIPPLQLSGTLKKRSCIISSSFLLVSPIPQCAASFCRKQQKGKGGRRVGVNRQMPILGTSCSCGALLRKTHDVRGSPCFLKPFKATVATIASACRFPETIFGQKILFPQLCMKIRNWPVLHISFEVMH</sequence>
<dbReference type="EMBL" id="JAHRIP010020155">
    <property type="protein sequence ID" value="MEQ2287923.1"/>
    <property type="molecule type" value="Genomic_DNA"/>
</dbReference>
<gene>
    <name evidence="1" type="ORF">AMECASPLE_017752</name>
</gene>
<evidence type="ECO:0000313" key="1">
    <source>
        <dbReference type="EMBL" id="MEQ2287923.1"/>
    </source>
</evidence>
<dbReference type="Proteomes" id="UP001469553">
    <property type="component" value="Unassembled WGS sequence"/>
</dbReference>
<keyword evidence="2" id="KW-1185">Reference proteome</keyword>
<protein>
    <submittedName>
        <fullName evidence="1">Uncharacterized protein</fullName>
    </submittedName>
</protein>
<evidence type="ECO:0000313" key="2">
    <source>
        <dbReference type="Proteomes" id="UP001469553"/>
    </source>
</evidence>
<accession>A0ABV0Y2C4</accession>